<accession>A0A2H3DIH9</accession>
<proteinExistence type="predicted"/>
<reference evidence="2" key="1">
    <citation type="journal article" date="2017" name="Nat. Ecol. Evol.">
        <title>Genome expansion and lineage-specific genetic innovations in the forest pathogenic fungi Armillaria.</title>
        <authorList>
            <person name="Sipos G."/>
            <person name="Prasanna A.N."/>
            <person name="Walter M.C."/>
            <person name="O'Connor E."/>
            <person name="Balint B."/>
            <person name="Krizsan K."/>
            <person name="Kiss B."/>
            <person name="Hess J."/>
            <person name="Varga T."/>
            <person name="Slot J."/>
            <person name="Riley R."/>
            <person name="Boka B."/>
            <person name="Rigling D."/>
            <person name="Barry K."/>
            <person name="Lee J."/>
            <person name="Mihaltcheva S."/>
            <person name="LaButti K."/>
            <person name="Lipzen A."/>
            <person name="Waldron R."/>
            <person name="Moloney N.M."/>
            <person name="Sperisen C."/>
            <person name="Kredics L."/>
            <person name="Vagvoelgyi C."/>
            <person name="Patrignani A."/>
            <person name="Fitzpatrick D."/>
            <person name="Nagy I."/>
            <person name="Doyle S."/>
            <person name="Anderson J.B."/>
            <person name="Grigoriev I.V."/>
            <person name="Gueldener U."/>
            <person name="Muensterkoetter M."/>
            <person name="Nagy L.G."/>
        </authorList>
    </citation>
    <scope>NUCLEOTIDE SEQUENCE [LARGE SCALE GENOMIC DNA]</scope>
    <source>
        <strain evidence="2">Ar21-2</strain>
    </source>
</reference>
<organism evidence="1 2">
    <name type="scientific">Armillaria gallica</name>
    <name type="common">Bulbous honey fungus</name>
    <name type="synonym">Armillaria bulbosa</name>
    <dbReference type="NCBI Taxonomy" id="47427"/>
    <lineage>
        <taxon>Eukaryota</taxon>
        <taxon>Fungi</taxon>
        <taxon>Dikarya</taxon>
        <taxon>Basidiomycota</taxon>
        <taxon>Agaricomycotina</taxon>
        <taxon>Agaricomycetes</taxon>
        <taxon>Agaricomycetidae</taxon>
        <taxon>Agaricales</taxon>
        <taxon>Marasmiineae</taxon>
        <taxon>Physalacriaceae</taxon>
        <taxon>Armillaria</taxon>
    </lineage>
</organism>
<dbReference type="AlphaFoldDB" id="A0A2H3DIH9"/>
<evidence type="ECO:0000313" key="1">
    <source>
        <dbReference type="EMBL" id="PBK91282.1"/>
    </source>
</evidence>
<sequence>MYKIGNLHADIRGKSGNQARLLRGKDPSVAKLPGVSMLSYLSVRFPQCFDVFISHGQMNAAGSCGIVVRLPQAGSIQLPPSFGVMARYGVRPFGWEAVLHVREPAEDNMDRVLYHIDKTERLHLEIEVYRRSEGTPFTSLTTYAHVVAFRRGFVSIRSYVVATV</sequence>
<keyword evidence="2" id="KW-1185">Reference proteome</keyword>
<evidence type="ECO:0000313" key="2">
    <source>
        <dbReference type="Proteomes" id="UP000217790"/>
    </source>
</evidence>
<name>A0A2H3DIH9_ARMGA</name>
<dbReference type="EMBL" id="KZ293662">
    <property type="protein sequence ID" value="PBK91282.1"/>
    <property type="molecule type" value="Genomic_DNA"/>
</dbReference>
<gene>
    <name evidence="1" type="ORF">ARMGADRAFT_1031954</name>
</gene>
<protein>
    <submittedName>
        <fullName evidence="1">Uncharacterized protein</fullName>
    </submittedName>
</protein>
<dbReference type="Proteomes" id="UP000217790">
    <property type="component" value="Unassembled WGS sequence"/>
</dbReference>
<dbReference type="InParanoid" id="A0A2H3DIH9"/>